<feature type="domain" description="LRRNT" evidence="15">
    <location>
        <begin position="22"/>
        <end position="54"/>
    </location>
</feature>
<dbReference type="PANTHER" id="PTHR46473:SF6">
    <property type="entry name" value="LEUCINE-RICH REPEAT-CONTAINING PROTEIN 52"/>
    <property type="match status" value="1"/>
</dbReference>
<comment type="subcellular location">
    <subcellularLocation>
        <location evidence="1">Cell membrane</location>
        <topology evidence="1">Single-pass membrane protein</topology>
    </subcellularLocation>
</comment>
<evidence type="ECO:0000256" key="13">
    <source>
        <dbReference type="SAM" id="Phobius"/>
    </source>
</evidence>
<keyword evidence="6 14" id="KW-0732">Signal</keyword>
<evidence type="ECO:0000256" key="5">
    <source>
        <dbReference type="ARBA" id="ARBA00022692"/>
    </source>
</evidence>
<reference evidence="16" key="2">
    <citation type="submission" date="2025-08" db="UniProtKB">
        <authorList>
            <consortium name="Ensembl"/>
        </authorList>
    </citation>
    <scope>IDENTIFICATION</scope>
</reference>
<dbReference type="InParanoid" id="A0A672U7Q3"/>
<protein>
    <submittedName>
        <fullName evidence="16">Leucine rich repeat containing 52</fullName>
    </submittedName>
</protein>
<evidence type="ECO:0000313" key="17">
    <source>
        <dbReference type="Proteomes" id="UP000472266"/>
    </source>
</evidence>
<evidence type="ECO:0000256" key="8">
    <source>
        <dbReference type="ARBA" id="ARBA00022989"/>
    </source>
</evidence>
<proteinExistence type="predicted"/>
<keyword evidence="8 13" id="KW-1133">Transmembrane helix</keyword>
<evidence type="ECO:0000256" key="7">
    <source>
        <dbReference type="ARBA" id="ARBA00022737"/>
    </source>
</evidence>
<reference evidence="16" key="3">
    <citation type="submission" date="2025-09" db="UniProtKB">
        <authorList>
            <consortium name="Ensembl"/>
        </authorList>
    </citation>
    <scope>IDENTIFICATION</scope>
</reference>
<dbReference type="InterPro" id="IPR032675">
    <property type="entry name" value="LRR_dom_sf"/>
</dbReference>
<evidence type="ECO:0000256" key="6">
    <source>
        <dbReference type="ARBA" id="ARBA00022729"/>
    </source>
</evidence>
<keyword evidence="12" id="KW-0407">Ion channel</keyword>
<dbReference type="Proteomes" id="UP000472266">
    <property type="component" value="Chromosome 9"/>
</dbReference>
<dbReference type="FunFam" id="3.80.10.10:FF:000015">
    <property type="entry name" value="Leucine rich repeat containing 38"/>
    <property type="match status" value="1"/>
</dbReference>
<evidence type="ECO:0000256" key="2">
    <source>
        <dbReference type="ARBA" id="ARBA00022448"/>
    </source>
</evidence>
<evidence type="ECO:0000256" key="4">
    <source>
        <dbReference type="ARBA" id="ARBA00022614"/>
    </source>
</evidence>
<gene>
    <name evidence="16" type="primary">LRRC52</name>
</gene>
<evidence type="ECO:0000259" key="15">
    <source>
        <dbReference type="SMART" id="SM00013"/>
    </source>
</evidence>
<dbReference type="GO" id="GO:0099104">
    <property type="term" value="F:potassium channel activator activity"/>
    <property type="evidence" value="ECO:0007669"/>
    <property type="project" value="Ensembl"/>
</dbReference>
<dbReference type="InterPro" id="IPR001611">
    <property type="entry name" value="Leu-rich_rpt"/>
</dbReference>
<organism evidence="16 17">
    <name type="scientific">Strigops habroptila</name>
    <name type="common">Kakapo</name>
    <dbReference type="NCBI Taxonomy" id="2489341"/>
    <lineage>
        <taxon>Eukaryota</taxon>
        <taxon>Metazoa</taxon>
        <taxon>Chordata</taxon>
        <taxon>Craniata</taxon>
        <taxon>Vertebrata</taxon>
        <taxon>Euteleostomi</taxon>
        <taxon>Archelosauria</taxon>
        <taxon>Archosauria</taxon>
        <taxon>Dinosauria</taxon>
        <taxon>Saurischia</taxon>
        <taxon>Theropoda</taxon>
        <taxon>Coelurosauria</taxon>
        <taxon>Aves</taxon>
        <taxon>Neognathae</taxon>
        <taxon>Neoaves</taxon>
        <taxon>Telluraves</taxon>
        <taxon>Australaves</taxon>
        <taxon>Psittaciformes</taxon>
        <taxon>Psittacidae</taxon>
        <taxon>Strigops</taxon>
    </lineage>
</organism>
<dbReference type="SUPFAM" id="SSF52058">
    <property type="entry name" value="L domain-like"/>
    <property type="match status" value="1"/>
</dbReference>
<evidence type="ECO:0000256" key="14">
    <source>
        <dbReference type="SAM" id="SignalP"/>
    </source>
</evidence>
<dbReference type="GO" id="GO:0008076">
    <property type="term" value="C:voltage-gated potassium channel complex"/>
    <property type="evidence" value="ECO:0007669"/>
    <property type="project" value="Ensembl"/>
</dbReference>
<dbReference type="GO" id="GO:0044325">
    <property type="term" value="F:transmembrane transporter binding"/>
    <property type="evidence" value="ECO:0007669"/>
    <property type="project" value="Ensembl"/>
</dbReference>
<feature type="signal peptide" evidence="14">
    <location>
        <begin position="1"/>
        <end position="17"/>
    </location>
</feature>
<dbReference type="Gene3D" id="3.80.10.10">
    <property type="entry name" value="Ribonuclease Inhibitor"/>
    <property type="match status" value="1"/>
</dbReference>
<feature type="transmembrane region" description="Helical" evidence="13">
    <location>
        <begin position="242"/>
        <end position="270"/>
    </location>
</feature>
<keyword evidence="2" id="KW-0813">Transport</keyword>
<reference evidence="16 17" key="1">
    <citation type="submission" date="2019-11" db="EMBL/GenBank/DDBJ databases">
        <title>Strigops habroptila (kakapo) genome, bStrHab1, primary haplotype, v2.</title>
        <authorList>
            <person name="Jarvis E.D."/>
            <person name="Howard J."/>
            <person name="Rhie A."/>
            <person name="Phillippy A."/>
            <person name="Korlach J."/>
            <person name="Digby A."/>
            <person name="Iorns D."/>
            <person name="Eason D."/>
            <person name="Robertson B."/>
            <person name="Raemaekers T."/>
            <person name="Howe K."/>
            <person name="Lewin H."/>
            <person name="Damas J."/>
            <person name="Hastie A."/>
            <person name="Tracey A."/>
            <person name="Chow W."/>
            <person name="Fedrigo O."/>
        </authorList>
    </citation>
    <scope>NUCLEOTIDE SEQUENCE [LARGE SCALE GENOMIC DNA]</scope>
</reference>
<dbReference type="SMART" id="SM00013">
    <property type="entry name" value="LRRNT"/>
    <property type="match status" value="1"/>
</dbReference>
<keyword evidence="5 13" id="KW-0812">Transmembrane</keyword>
<evidence type="ECO:0000256" key="1">
    <source>
        <dbReference type="ARBA" id="ARBA00004162"/>
    </source>
</evidence>
<keyword evidence="7" id="KW-0677">Repeat</keyword>
<keyword evidence="10 13" id="KW-0472">Membrane</keyword>
<evidence type="ECO:0000256" key="9">
    <source>
        <dbReference type="ARBA" id="ARBA00023065"/>
    </source>
</evidence>
<dbReference type="InterPro" id="IPR000372">
    <property type="entry name" value="LRRNT"/>
</dbReference>
<evidence type="ECO:0000256" key="10">
    <source>
        <dbReference type="ARBA" id="ARBA00023136"/>
    </source>
</evidence>
<evidence type="ECO:0000313" key="16">
    <source>
        <dbReference type="Ensembl" id="ENSSHBP00005010916.1"/>
    </source>
</evidence>
<keyword evidence="11" id="KW-1015">Disulfide bond</keyword>
<accession>A0A672U7Q3</accession>
<dbReference type="AlphaFoldDB" id="A0A672U7Q3"/>
<dbReference type="OMA" id="QDYIFLC"/>
<dbReference type="Ensembl" id="ENSSHBT00005013145.1">
    <property type="protein sequence ID" value="ENSSHBP00005010916.1"/>
    <property type="gene ID" value="ENSSHBG00005009497.1"/>
</dbReference>
<evidence type="ECO:0000256" key="12">
    <source>
        <dbReference type="ARBA" id="ARBA00023303"/>
    </source>
</evidence>
<evidence type="ECO:0000256" key="3">
    <source>
        <dbReference type="ARBA" id="ARBA00022475"/>
    </source>
</evidence>
<feature type="chain" id="PRO_5025661545" evidence="14">
    <location>
        <begin position="18"/>
        <end position="330"/>
    </location>
</feature>
<dbReference type="GeneTree" id="ENSGT00940000156906"/>
<dbReference type="GO" id="GO:0051649">
    <property type="term" value="P:establishment of localization in cell"/>
    <property type="evidence" value="ECO:0007669"/>
    <property type="project" value="Ensembl"/>
</dbReference>
<keyword evidence="9" id="KW-0406">Ion transport</keyword>
<keyword evidence="17" id="KW-1185">Reference proteome</keyword>
<dbReference type="InterPro" id="IPR051432">
    <property type="entry name" value="KCNMA1_auxiliary"/>
</dbReference>
<dbReference type="GO" id="GO:0005249">
    <property type="term" value="F:voltage-gated potassium channel activity"/>
    <property type="evidence" value="ECO:0007669"/>
    <property type="project" value="Ensembl"/>
</dbReference>
<keyword evidence="3" id="KW-1003">Cell membrane</keyword>
<dbReference type="Pfam" id="PF13855">
    <property type="entry name" value="LRR_8"/>
    <property type="match status" value="1"/>
</dbReference>
<evidence type="ECO:0000256" key="11">
    <source>
        <dbReference type="ARBA" id="ARBA00023157"/>
    </source>
</evidence>
<sequence length="330" mass="36658">DSLAPLSLMFLLGMGMASERINCPRRCSCQYLEVNCTGQQLQEFPVAIPLDTRQLILAANNISYLPTVELSFLTDLVYLDCKKNLLGHDLDFTFIGVAKLVYLDLSFNSLTQVTFSTFSPLLSLVVLKISDNPNLVAIEKDAFANNTWLRHLDVSRTGLTFLDTSTVQDLPNLRFLGLSDNLWHCNCSLLDFITWILASAFPSADADNVTCYTPEGLHALKMPAVEAQLHFNCLMQLYKQDYIFLCLAGFCIFFAGTVAAWLAGICAVIYEVHISKGEEEEEEDTIKSRTFKGPGSHWVLLASPLHLLTAKGIICPPTATPRALPPVYEH</sequence>
<dbReference type="PANTHER" id="PTHR46473">
    <property type="entry name" value="GH08155P"/>
    <property type="match status" value="1"/>
</dbReference>
<name>A0A672U7Q3_STRHB</name>
<keyword evidence="4" id="KW-0433">Leucine-rich repeat</keyword>